<feature type="domain" description="HTH cro/C1-type" evidence="1">
    <location>
        <begin position="7"/>
        <end position="60"/>
    </location>
</feature>
<sequence>MDHNNLIKKLRLERGLSQDQLARGISQRSTLSSFENKGAKISYNTLVQYLDRMNVTLEEYQFMLDDEDVSEKRKISKLFFENLKKNYSPDFEKYLQEKAYETDNYYYEILRAMYLIIMKRMDITLDIDCHSAKLTLTRYLDSIANWGRFELTIFINTLFIYESDYIQTHFNRSVKRMKVYVDNLYFNKDMLSFLINGTQLFFERGSKRLFYLFLKELGFFADEHCSTDAHLAYKVFSFLSSPEVHNNQKKYELLLSLEILGKENYVTYIESKLKDD</sequence>
<dbReference type="InterPro" id="IPR011990">
    <property type="entry name" value="TPR-like_helical_dom_sf"/>
</dbReference>
<reference evidence="2 3" key="1">
    <citation type="submission" date="2019-09" db="EMBL/GenBank/DDBJ databases">
        <title>Vancomyinc resistant enterococci isolated from farm animals in Switzerland.</title>
        <authorList>
            <person name="Stevens M.J.A."/>
            <person name="Stephan R."/>
            <person name="Morach M."/>
            <person name="Nuesch-Inderbinen M."/>
        </authorList>
    </citation>
    <scope>NUCLEOTIDE SEQUENCE [LARGE SCALE GENOMIC DNA]</scope>
    <source>
        <strain evidence="2 3">GH27</strain>
    </source>
</reference>
<accession>A0A5N0YTN2</accession>
<dbReference type="Pfam" id="PF21259">
    <property type="entry name" value="Rgg_C"/>
    <property type="match status" value="1"/>
</dbReference>
<proteinExistence type="predicted"/>
<dbReference type="PROSITE" id="PS50943">
    <property type="entry name" value="HTH_CROC1"/>
    <property type="match status" value="1"/>
</dbReference>
<name>A0A5N0YTN2_9ENTE</name>
<evidence type="ECO:0000313" key="3">
    <source>
        <dbReference type="Proteomes" id="UP000326078"/>
    </source>
</evidence>
<dbReference type="CDD" id="cd00093">
    <property type="entry name" value="HTH_XRE"/>
    <property type="match status" value="1"/>
</dbReference>
<dbReference type="PANTHER" id="PTHR37038">
    <property type="entry name" value="TRANSCRIPTIONAL REGULATOR-RELATED"/>
    <property type="match status" value="1"/>
</dbReference>
<dbReference type="Gene3D" id="1.25.40.10">
    <property type="entry name" value="Tetratricopeptide repeat domain"/>
    <property type="match status" value="1"/>
</dbReference>
<dbReference type="Proteomes" id="UP000326078">
    <property type="component" value="Unassembled WGS sequence"/>
</dbReference>
<dbReference type="InterPro" id="IPR010982">
    <property type="entry name" value="Lambda_DNA-bd_dom_sf"/>
</dbReference>
<dbReference type="NCBIfam" id="TIGR01716">
    <property type="entry name" value="RGG_Cterm"/>
    <property type="match status" value="1"/>
</dbReference>
<evidence type="ECO:0000259" key="1">
    <source>
        <dbReference type="PROSITE" id="PS50943"/>
    </source>
</evidence>
<dbReference type="InterPro" id="IPR053163">
    <property type="entry name" value="HTH-type_regulator_Rgg"/>
</dbReference>
<protein>
    <submittedName>
        <fullName evidence="2">Helix-turn-helix domain-containing protein</fullName>
    </submittedName>
</protein>
<dbReference type="Pfam" id="PF01381">
    <property type="entry name" value="HTH_3"/>
    <property type="match status" value="1"/>
</dbReference>
<dbReference type="GO" id="GO:0003677">
    <property type="term" value="F:DNA binding"/>
    <property type="evidence" value="ECO:0007669"/>
    <property type="project" value="InterPro"/>
</dbReference>
<dbReference type="InterPro" id="IPR010057">
    <property type="entry name" value="Transcription_activator_Rgg_C"/>
</dbReference>
<evidence type="ECO:0000313" key="2">
    <source>
        <dbReference type="EMBL" id="KAA9205702.1"/>
    </source>
</evidence>
<dbReference type="AlphaFoldDB" id="A0A5N0YTN2"/>
<dbReference type="EMBL" id="VYUT01000008">
    <property type="protein sequence ID" value="KAA9205702.1"/>
    <property type="molecule type" value="Genomic_DNA"/>
</dbReference>
<dbReference type="SMART" id="SM00530">
    <property type="entry name" value="HTH_XRE"/>
    <property type="match status" value="1"/>
</dbReference>
<organism evidence="2 3">
    <name type="scientific">Enterococcus durans</name>
    <dbReference type="NCBI Taxonomy" id="53345"/>
    <lineage>
        <taxon>Bacteria</taxon>
        <taxon>Bacillati</taxon>
        <taxon>Bacillota</taxon>
        <taxon>Bacilli</taxon>
        <taxon>Lactobacillales</taxon>
        <taxon>Enterococcaceae</taxon>
        <taxon>Enterococcus</taxon>
    </lineage>
</organism>
<dbReference type="SUPFAM" id="SSF47413">
    <property type="entry name" value="lambda repressor-like DNA-binding domains"/>
    <property type="match status" value="1"/>
</dbReference>
<dbReference type="InterPro" id="IPR001387">
    <property type="entry name" value="Cro/C1-type_HTH"/>
</dbReference>
<gene>
    <name evidence="2" type="ORF">F6X95_06685</name>
</gene>
<dbReference type="RefSeq" id="WP_123862907.1">
    <property type="nucleotide sequence ID" value="NZ_RKNR01000008.1"/>
</dbReference>
<comment type="caution">
    <text evidence="2">The sequence shown here is derived from an EMBL/GenBank/DDBJ whole genome shotgun (WGS) entry which is preliminary data.</text>
</comment>